<accession>A0A286G0K2</accession>
<organism evidence="6 7">
    <name type="scientific">Spirosoma fluviale</name>
    <dbReference type="NCBI Taxonomy" id="1597977"/>
    <lineage>
        <taxon>Bacteria</taxon>
        <taxon>Pseudomonadati</taxon>
        <taxon>Bacteroidota</taxon>
        <taxon>Cytophagia</taxon>
        <taxon>Cytophagales</taxon>
        <taxon>Cytophagaceae</taxon>
        <taxon>Spirosoma</taxon>
    </lineage>
</organism>
<dbReference type="CDD" id="cd02440">
    <property type="entry name" value="AdoMet_MTases"/>
    <property type="match status" value="1"/>
</dbReference>
<dbReference type="GO" id="GO:0032259">
    <property type="term" value="P:methylation"/>
    <property type="evidence" value="ECO:0007669"/>
    <property type="project" value="UniProtKB-KW"/>
</dbReference>
<evidence type="ECO:0000256" key="4">
    <source>
        <dbReference type="ARBA" id="ARBA00022691"/>
    </source>
</evidence>
<evidence type="ECO:0000256" key="3">
    <source>
        <dbReference type="ARBA" id="ARBA00022679"/>
    </source>
</evidence>
<name>A0A286G0K2_9BACT</name>
<dbReference type="AlphaFoldDB" id="A0A286G0K2"/>
<evidence type="ECO:0000256" key="5">
    <source>
        <dbReference type="ARBA" id="ARBA00023098"/>
    </source>
</evidence>
<dbReference type="PANTHER" id="PTHR43667:SF1">
    <property type="entry name" value="CYCLOPROPANE-FATTY-ACYL-PHOSPHOLIPID SYNTHASE"/>
    <property type="match status" value="1"/>
</dbReference>
<dbReference type="Proteomes" id="UP000219452">
    <property type="component" value="Unassembled WGS sequence"/>
</dbReference>
<evidence type="ECO:0000256" key="1">
    <source>
        <dbReference type="ARBA" id="ARBA00010815"/>
    </source>
</evidence>
<reference evidence="7" key="1">
    <citation type="submission" date="2017-09" db="EMBL/GenBank/DDBJ databases">
        <authorList>
            <person name="Varghese N."/>
            <person name="Submissions S."/>
        </authorList>
    </citation>
    <scope>NUCLEOTIDE SEQUENCE [LARGE SCALE GENOMIC DNA]</scope>
    <source>
        <strain evidence="7">DSM 29961</strain>
    </source>
</reference>
<gene>
    <name evidence="6" type="ORF">SAMN06269250_2932</name>
</gene>
<protein>
    <submittedName>
        <fullName evidence="6">Cyclopropane-fatty-acyl-phospholipid synthase</fullName>
    </submittedName>
</protein>
<dbReference type="GO" id="GO:0008168">
    <property type="term" value="F:methyltransferase activity"/>
    <property type="evidence" value="ECO:0007669"/>
    <property type="project" value="UniProtKB-KW"/>
</dbReference>
<keyword evidence="5" id="KW-0443">Lipid metabolism</keyword>
<keyword evidence="2" id="KW-0489">Methyltransferase</keyword>
<dbReference type="SUPFAM" id="SSF53335">
    <property type="entry name" value="S-adenosyl-L-methionine-dependent methyltransferases"/>
    <property type="match status" value="1"/>
</dbReference>
<keyword evidence="7" id="KW-1185">Reference proteome</keyword>
<dbReference type="InterPro" id="IPR029063">
    <property type="entry name" value="SAM-dependent_MTases_sf"/>
</dbReference>
<dbReference type="EMBL" id="OCNH01000002">
    <property type="protein sequence ID" value="SOD89045.1"/>
    <property type="molecule type" value="Genomic_DNA"/>
</dbReference>
<comment type="similarity">
    <text evidence="1">Belongs to the CFA/CMAS family.</text>
</comment>
<dbReference type="Gene3D" id="3.40.50.150">
    <property type="entry name" value="Vaccinia Virus protein VP39"/>
    <property type="match status" value="1"/>
</dbReference>
<dbReference type="OrthoDB" id="9782855at2"/>
<evidence type="ECO:0000313" key="7">
    <source>
        <dbReference type="Proteomes" id="UP000219452"/>
    </source>
</evidence>
<proteinExistence type="inferred from homology"/>
<dbReference type="PANTHER" id="PTHR43667">
    <property type="entry name" value="CYCLOPROPANE-FATTY-ACYL-PHOSPHOLIPID SYNTHASE"/>
    <property type="match status" value="1"/>
</dbReference>
<evidence type="ECO:0000313" key="6">
    <source>
        <dbReference type="EMBL" id="SOD89045.1"/>
    </source>
</evidence>
<dbReference type="InterPro" id="IPR050723">
    <property type="entry name" value="CFA/CMAS"/>
</dbReference>
<dbReference type="Pfam" id="PF02353">
    <property type="entry name" value="CMAS"/>
    <property type="match status" value="1"/>
</dbReference>
<keyword evidence="4" id="KW-0949">S-adenosyl-L-methionine</keyword>
<evidence type="ECO:0000256" key="2">
    <source>
        <dbReference type="ARBA" id="ARBA00022603"/>
    </source>
</evidence>
<dbReference type="GO" id="GO:0006629">
    <property type="term" value="P:lipid metabolic process"/>
    <property type="evidence" value="ECO:0007669"/>
    <property type="project" value="UniProtKB-KW"/>
</dbReference>
<dbReference type="RefSeq" id="WP_097126538.1">
    <property type="nucleotide sequence ID" value="NZ_OCNH01000002.1"/>
</dbReference>
<sequence length="301" mass="34228">MASQQDLDFTYTTIDKVFRLSMGETGDYSGAMYNGDFSLTLEQAQEQKHKFIADSLNVKAGSKILDMGCGWGPYLTYATKKRGAIGKGVTLSKGQAEACRANGLDVDIKDCRLITPKDYGTFDAVSCIGGMEHFCSIEQYLAGDQDKVYADFFKNLYELLPVGGRFYMQTMVFGKNMIPYEEISLDAPKDSDSYMLALMIAQFPGSWLPYGPEQVIRNAQPRFKLISQSSGRLDYIETIGQWRKRFRAFNLKKYALYASLLPKLLTNKPFQDLIAVFRKSPNRVCFQRETMEHYRLVFEKV</sequence>
<keyword evidence="3" id="KW-0808">Transferase</keyword>